<dbReference type="EMBL" id="SNRX01000015">
    <property type="protein sequence ID" value="KAA6301671.1"/>
    <property type="molecule type" value="Genomic_DNA"/>
</dbReference>
<feature type="domain" description="CusB-like beta-barrel" evidence="2">
    <location>
        <begin position="231"/>
        <end position="304"/>
    </location>
</feature>
<dbReference type="Proteomes" id="UP000324575">
    <property type="component" value="Unassembled WGS sequence"/>
</dbReference>
<sequence>MLFFVHKKEIRNLDQFMRIFDLVWKEMRLYFCSLNYYKMTNYSKLGFATLAMCFFVACSNDKRTEKQEKIIPVKIMNVETLHATSLQNYVGTVEESVAVSLSFSGMGTVEQVLVSEGQHVRKGQLLATLNTATAENSYQSMLAKQQQAQDAYDRLVKVHENGSLPDIKLVEVETGLQQAKSMTAVAKKSLDDCKMYAPRDGVIAVRSVEVGSSAMPGMAAFKLVSIDKVNVKISVPENEIGSVQTGQTASVTVSALNNAIFIGKIETKGIAANAMSHAYEAKIGINNPQSKLMPGMVCKVFLAADTATAEMVVPNRAIQISPDGKRFVWLADGDVAKRQFVKTGGLNDNGIVVVEGLSAGDKLIVDGFQKVSENVRIRINGLEE</sequence>
<evidence type="ECO:0000259" key="3">
    <source>
        <dbReference type="Pfam" id="PF25967"/>
    </source>
</evidence>
<proteinExistence type="inferred from homology"/>
<dbReference type="InterPro" id="IPR058792">
    <property type="entry name" value="Beta-barrel_RND_2"/>
</dbReference>
<dbReference type="Gene3D" id="2.40.30.170">
    <property type="match status" value="1"/>
</dbReference>
<protein>
    <submittedName>
        <fullName evidence="4">Efflux pump periplasmic linker BepF</fullName>
    </submittedName>
</protein>
<dbReference type="InterPro" id="IPR006143">
    <property type="entry name" value="RND_pump_MFP"/>
</dbReference>
<organism evidence="4 5">
    <name type="scientific">Candidatus Ordinivivax streblomastigis</name>
    <dbReference type="NCBI Taxonomy" id="2540710"/>
    <lineage>
        <taxon>Bacteria</taxon>
        <taxon>Pseudomonadati</taxon>
        <taxon>Bacteroidota</taxon>
        <taxon>Bacteroidia</taxon>
        <taxon>Bacteroidales</taxon>
        <taxon>Candidatus Ordinivivax</taxon>
    </lineage>
</organism>
<dbReference type="Pfam" id="PF25954">
    <property type="entry name" value="Beta-barrel_RND_2"/>
    <property type="match status" value="1"/>
</dbReference>
<accession>A0A5M8NZU4</accession>
<dbReference type="InterPro" id="IPR058627">
    <property type="entry name" value="MdtA-like_C"/>
</dbReference>
<reference evidence="4 5" key="1">
    <citation type="submission" date="2019-03" db="EMBL/GenBank/DDBJ databases">
        <title>Single cell metagenomics reveals metabolic interactions within the superorganism composed of flagellate Streblomastix strix and complex community of Bacteroidetes bacteria on its surface.</title>
        <authorList>
            <person name="Treitli S.C."/>
            <person name="Kolisko M."/>
            <person name="Husnik F."/>
            <person name="Keeling P."/>
            <person name="Hampl V."/>
        </authorList>
    </citation>
    <scope>NUCLEOTIDE SEQUENCE [LARGE SCALE GENOMIC DNA]</scope>
    <source>
        <strain evidence="4">St1</strain>
    </source>
</reference>
<dbReference type="PANTHER" id="PTHR30469">
    <property type="entry name" value="MULTIDRUG RESISTANCE PROTEIN MDTA"/>
    <property type="match status" value="1"/>
</dbReference>
<evidence type="ECO:0000259" key="2">
    <source>
        <dbReference type="Pfam" id="PF25954"/>
    </source>
</evidence>
<gene>
    <name evidence="4" type="ORF">EZS26_002136</name>
</gene>
<dbReference type="Gene3D" id="2.40.50.100">
    <property type="match status" value="1"/>
</dbReference>
<dbReference type="NCBIfam" id="TIGR01730">
    <property type="entry name" value="RND_mfp"/>
    <property type="match status" value="1"/>
</dbReference>
<evidence type="ECO:0000313" key="4">
    <source>
        <dbReference type="EMBL" id="KAA6301671.1"/>
    </source>
</evidence>
<dbReference type="SUPFAM" id="SSF111369">
    <property type="entry name" value="HlyD-like secretion proteins"/>
    <property type="match status" value="1"/>
</dbReference>
<dbReference type="GO" id="GO:0015562">
    <property type="term" value="F:efflux transmembrane transporter activity"/>
    <property type="evidence" value="ECO:0007669"/>
    <property type="project" value="TreeGrafter"/>
</dbReference>
<name>A0A5M8NZU4_9BACT</name>
<dbReference type="AlphaFoldDB" id="A0A5M8NZU4"/>
<comment type="caution">
    <text evidence="4">The sequence shown here is derived from an EMBL/GenBank/DDBJ whole genome shotgun (WGS) entry which is preliminary data.</text>
</comment>
<feature type="domain" description="Multidrug resistance protein MdtA-like C-terminal permuted SH3" evidence="3">
    <location>
        <begin position="312"/>
        <end position="370"/>
    </location>
</feature>
<comment type="similarity">
    <text evidence="1">Belongs to the membrane fusion protein (MFP) (TC 8.A.1) family.</text>
</comment>
<dbReference type="GO" id="GO:1990281">
    <property type="term" value="C:efflux pump complex"/>
    <property type="evidence" value="ECO:0007669"/>
    <property type="project" value="TreeGrafter"/>
</dbReference>
<dbReference type="Pfam" id="PF25967">
    <property type="entry name" value="RND-MFP_C"/>
    <property type="match status" value="1"/>
</dbReference>
<evidence type="ECO:0000313" key="5">
    <source>
        <dbReference type="Proteomes" id="UP000324575"/>
    </source>
</evidence>
<evidence type="ECO:0000256" key="1">
    <source>
        <dbReference type="ARBA" id="ARBA00009477"/>
    </source>
</evidence>
<dbReference type="Gene3D" id="2.40.420.20">
    <property type="match status" value="1"/>
</dbReference>